<dbReference type="AlphaFoldDB" id="A0AAV7BW37"/>
<dbReference type="GO" id="GO:0030864">
    <property type="term" value="C:cortical actin cytoskeleton"/>
    <property type="evidence" value="ECO:0007669"/>
    <property type="project" value="TreeGrafter"/>
</dbReference>
<keyword evidence="8" id="KW-1185">Reference proteome</keyword>
<evidence type="ECO:0000256" key="1">
    <source>
        <dbReference type="ARBA" id="ARBA00022443"/>
    </source>
</evidence>
<keyword evidence="1 4" id="KW-0728">SH3 domain</keyword>
<proteinExistence type="predicted"/>
<feature type="region of interest" description="Disordered" evidence="5">
    <location>
        <begin position="181"/>
        <end position="429"/>
    </location>
</feature>
<dbReference type="GO" id="GO:0005884">
    <property type="term" value="C:actin filament"/>
    <property type="evidence" value="ECO:0007669"/>
    <property type="project" value="TreeGrafter"/>
</dbReference>
<dbReference type="PROSITE" id="PS50002">
    <property type="entry name" value="SH3"/>
    <property type="match status" value="1"/>
</dbReference>
<keyword evidence="3" id="KW-0677">Repeat</keyword>
<dbReference type="PANTHER" id="PTHR10829">
    <property type="entry name" value="CORTACTIN AND DREBRIN"/>
    <property type="match status" value="1"/>
</dbReference>
<evidence type="ECO:0000313" key="7">
    <source>
        <dbReference type="EMBL" id="KAG8576497.1"/>
    </source>
</evidence>
<dbReference type="InterPro" id="IPR036028">
    <property type="entry name" value="SH3-like_dom_sf"/>
</dbReference>
<evidence type="ECO:0000259" key="6">
    <source>
        <dbReference type="PROSITE" id="PS50002"/>
    </source>
</evidence>
<dbReference type="GO" id="GO:0005886">
    <property type="term" value="C:plasma membrane"/>
    <property type="evidence" value="ECO:0007669"/>
    <property type="project" value="TreeGrafter"/>
</dbReference>
<dbReference type="GO" id="GO:0051015">
    <property type="term" value="F:actin filament binding"/>
    <property type="evidence" value="ECO:0007669"/>
    <property type="project" value="TreeGrafter"/>
</dbReference>
<gene>
    <name evidence="7" type="ORF">GDO81_009884</name>
</gene>
<feature type="region of interest" description="Disordered" evidence="5">
    <location>
        <begin position="1"/>
        <end position="26"/>
    </location>
</feature>
<feature type="compositionally biased region" description="Polar residues" evidence="5">
    <location>
        <begin position="317"/>
        <end position="330"/>
    </location>
</feature>
<keyword evidence="2" id="KW-0597">Phosphoprotein</keyword>
<dbReference type="Gene3D" id="2.30.30.40">
    <property type="entry name" value="SH3 Domains"/>
    <property type="match status" value="1"/>
</dbReference>
<dbReference type="Pfam" id="PF02218">
    <property type="entry name" value="HS1_rep"/>
    <property type="match status" value="5"/>
</dbReference>
<accession>A0AAV7BW37</accession>
<organism evidence="7 8">
    <name type="scientific">Engystomops pustulosus</name>
    <name type="common">Tungara frog</name>
    <name type="synonym">Physalaemus pustulosus</name>
    <dbReference type="NCBI Taxonomy" id="76066"/>
    <lineage>
        <taxon>Eukaryota</taxon>
        <taxon>Metazoa</taxon>
        <taxon>Chordata</taxon>
        <taxon>Craniata</taxon>
        <taxon>Vertebrata</taxon>
        <taxon>Euteleostomi</taxon>
        <taxon>Amphibia</taxon>
        <taxon>Batrachia</taxon>
        <taxon>Anura</taxon>
        <taxon>Neobatrachia</taxon>
        <taxon>Hyloidea</taxon>
        <taxon>Leptodactylidae</taxon>
        <taxon>Leiuperinae</taxon>
        <taxon>Engystomops</taxon>
    </lineage>
</organism>
<dbReference type="GO" id="GO:0030427">
    <property type="term" value="C:site of polarized growth"/>
    <property type="evidence" value="ECO:0007669"/>
    <property type="project" value="TreeGrafter"/>
</dbReference>
<dbReference type="PROSITE" id="PS51090">
    <property type="entry name" value="CORTACTIN"/>
    <property type="match status" value="5"/>
</dbReference>
<dbReference type="PRINTS" id="PR00452">
    <property type="entry name" value="SH3DOMAIN"/>
</dbReference>
<feature type="region of interest" description="Disordered" evidence="5">
    <location>
        <begin position="144"/>
        <end position="163"/>
    </location>
</feature>
<sequence length="512" mass="57753">MWKAAIGRSAVENKVTDGDDWETDPDFVNDVTEEEQRWGAKTIQGSGRPQHIDIKELRSNVSKEHEKIKKKEFEQGPKASYGYGGQFGTERDRMDKSALGHDYRAEVGKHSSQTDAAKGFGGKYGVQKERCDKSAVGFDYKAQVGKHSSQEDHSKGFGGRYGVQSDRVDKSAVGFDYKEQLQKHSSQQDHSIGFGGKFGVQKDRQDKSAHTWSHKENVELHESQKDYTKGFGGRFGVQTDRVDKSASGFGEIESPSSAYEKTQPLEAMTSGAQNLRSRFENMAKVAEEENRQKAEEEKARRQKKDKLERETQEKGENQQSSYIDQFQKQQVPVPAPPIPIPRISVTPETPENEILQDAEYEAPPFLPPRPPGKMMNTDSTPEETYNKDETYEDIPAPTHDSEDEYEAIPDPPPRLEEDETDEYENMDPQVDKQDSLYEEISKESIKEHGGQTGASGITATAIYDYEGGGDDEISFEPQDLITDIEMIDEGWWSGFCRGRRGLFPSNYVELLQ</sequence>
<feature type="compositionally biased region" description="Basic and acidic residues" evidence="5">
    <location>
        <begin position="60"/>
        <end position="75"/>
    </location>
</feature>
<evidence type="ECO:0000256" key="4">
    <source>
        <dbReference type="PROSITE-ProRule" id="PRU00192"/>
    </source>
</evidence>
<dbReference type="PANTHER" id="PTHR10829:SF5">
    <property type="entry name" value="HEMATOPOIETIC LINEAGE CELL-SPECIFIC PROTEIN"/>
    <property type="match status" value="1"/>
</dbReference>
<dbReference type="FunFam" id="2.30.30.40:FF:000046">
    <property type="entry name" value="Drebrin-like protein isoform B"/>
    <property type="match status" value="1"/>
</dbReference>
<dbReference type="SUPFAM" id="SSF50044">
    <property type="entry name" value="SH3-domain"/>
    <property type="match status" value="1"/>
</dbReference>
<protein>
    <recommendedName>
        <fullName evidence="6">SH3 domain-containing protein</fullName>
    </recommendedName>
</protein>
<dbReference type="EMBL" id="WNYA01000004">
    <property type="protein sequence ID" value="KAG8576498.1"/>
    <property type="molecule type" value="Genomic_DNA"/>
</dbReference>
<feature type="compositionally biased region" description="Acidic residues" evidence="5">
    <location>
        <begin position="350"/>
        <end position="360"/>
    </location>
</feature>
<evidence type="ECO:0000256" key="5">
    <source>
        <dbReference type="SAM" id="MobiDB-lite"/>
    </source>
</evidence>
<evidence type="ECO:0000256" key="2">
    <source>
        <dbReference type="ARBA" id="ARBA00022553"/>
    </source>
</evidence>
<feature type="compositionally biased region" description="Basic and acidic residues" evidence="5">
    <location>
        <begin position="200"/>
        <end position="228"/>
    </location>
</feature>
<feature type="compositionally biased region" description="Acidic residues" evidence="5">
    <location>
        <begin position="416"/>
        <end position="425"/>
    </location>
</feature>
<dbReference type="Proteomes" id="UP000824782">
    <property type="component" value="Unassembled WGS sequence"/>
</dbReference>
<feature type="domain" description="SH3" evidence="6">
    <location>
        <begin position="454"/>
        <end position="512"/>
    </location>
</feature>
<reference evidence="7" key="1">
    <citation type="thesis" date="2020" institute="ProQuest LLC" country="789 East Eisenhower Parkway, Ann Arbor, MI, USA">
        <title>Comparative Genomics and Chromosome Evolution.</title>
        <authorList>
            <person name="Mudd A.B."/>
        </authorList>
    </citation>
    <scope>NUCLEOTIDE SEQUENCE</scope>
    <source>
        <strain evidence="7">237g6f4</strain>
        <tissue evidence="7">Blood</tissue>
    </source>
</reference>
<name>A0AAV7BW37_ENGPU</name>
<evidence type="ECO:0000256" key="3">
    <source>
        <dbReference type="ARBA" id="ARBA00022737"/>
    </source>
</evidence>
<dbReference type="GO" id="GO:0016477">
    <property type="term" value="P:cell migration"/>
    <property type="evidence" value="ECO:0007669"/>
    <property type="project" value="TreeGrafter"/>
</dbReference>
<dbReference type="InterPro" id="IPR001452">
    <property type="entry name" value="SH3_domain"/>
</dbReference>
<dbReference type="GO" id="GO:0030833">
    <property type="term" value="P:regulation of actin filament polymerization"/>
    <property type="evidence" value="ECO:0007669"/>
    <property type="project" value="TreeGrafter"/>
</dbReference>
<feature type="compositionally biased region" description="Basic and acidic residues" evidence="5">
    <location>
        <begin position="277"/>
        <end position="316"/>
    </location>
</feature>
<dbReference type="SMART" id="SM00326">
    <property type="entry name" value="SH3"/>
    <property type="match status" value="1"/>
</dbReference>
<dbReference type="EMBL" id="WNYA01000004">
    <property type="protein sequence ID" value="KAG8576497.1"/>
    <property type="molecule type" value="Genomic_DNA"/>
</dbReference>
<comment type="caution">
    <text evidence="7">The sequence shown here is derived from an EMBL/GenBank/DDBJ whole genome shotgun (WGS) entry which is preliminary data.</text>
</comment>
<dbReference type="InterPro" id="IPR003134">
    <property type="entry name" value="Hs1_Cortactin"/>
</dbReference>
<dbReference type="Pfam" id="PF14604">
    <property type="entry name" value="SH3_9"/>
    <property type="match status" value="1"/>
</dbReference>
<feature type="region of interest" description="Disordered" evidence="5">
    <location>
        <begin position="60"/>
        <end position="91"/>
    </location>
</feature>
<evidence type="ECO:0000313" key="8">
    <source>
        <dbReference type="Proteomes" id="UP000824782"/>
    </source>
</evidence>